<keyword evidence="1" id="KW-0732">Signal</keyword>
<reference evidence="2" key="1">
    <citation type="submission" date="2021-01" db="EMBL/GenBank/DDBJ databases">
        <title>Novel species in genus Nocardioides.</title>
        <authorList>
            <person name="Zhang G."/>
        </authorList>
    </citation>
    <scope>NUCLEOTIDE SEQUENCE</scope>
    <source>
        <strain evidence="2">Zg-536</strain>
    </source>
</reference>
<dbReference type="EMBL" id="JAERTX010000012">
    <property type="protein sequence ID" value="MBM9460873.1"/>
    <property type="molecule type" value="Genomic_DNA"/>
</dbReference>
<feature type="chain" id="PRO_5038832693" evidence="1">
    <location>
        <begin position="20"/>
        <end position="108"/>
    </location>
</feature>
<comment type="caution">
    <text evidence="2">The sequence shown here is derived from an EMBL/GenBank/DDBJ whole genome shotgun (WGS) entry which is preliminary data.</text>
</comment>
<keyword evidence="3" id="KW-1185">Reference proteome</keyword>
<dbReference type="Proteomes" id="UP000663791">
    <property type="component" value="Unassembled WGS sequence"/>
</dbReference>
<evidence type="ECO:0000313" key="3">
    <source>
        <dbReference type="Proteomes" id="UP000663791"/>
    </source>
</evidence>
<name>A0A939BZ15_9ACTN</name>
<proteinExistence type="predicted"/>
<protein>
    <submittedName>
        <fullName evidence="2">Uncharacterized protein</fullName>
    </submittedName>
</protein>
<dbReference type="RefSeq" id="WP_205292188.1">
    <property type="nucleotide sequence ID" value="NZ_CP074406.1"/>
</dbReference>
<evidence type="ECO:0000256" key="1">
    <source>
        <dbReference type="SAM" id="SignalP"/>
    </source>
</evidence>
<feature type="signal peptide" evidence="1">
    <location>
        <begin position="1"/>
        <end position="19"/>
    </location>
</feature>
<evidence type="ECO:0000313" key="2">
    <source>
        <dbReference type="EMBL" id="MBM9460873.1"/>
    </source>
</evidence>
<accession>A0A939BZ15</accession>
<sequence length="108" mass="10713">MPVRSTLARAAAGALLANAVPHGVAALIRRPFPTPFADPPGRGLSQPGTNLAWSATNAALGAALLRGYDGSTPERAALLASGVLSGAGLAVYFGRLDLGVPPADSPGD</sequence>
<dbReference type="AlphaFoldDB" id="A0A939BZ15"/>
<gene>
    <name evidence="2" type="ORF">JK386_13295</name>
</gene>
<organism evidence="2 3">
    <name type="scientific">Nocardioides faecalis</name>
    <dbReference type="NCBI Taxonomy" id="2803858"/>
    <lineage>
        <taxon>Bacteria</taxon>
        <taxon>Bacillati</taxon>
        <taxon>Actinomycetota</taxon>
        <taxon>Actinomycetes</taxon>
        <taxon>Propionibacteriales</taxon>
        <taxon>Nocardioidaceae</taxon>
        <taxon>Nocardioides</taxon>
    </lineage>
</organism>